<evidence type="ECO:0000313" key="9">
    <source>
        <dbReference type="Proteomes" id="UP001597169"/>
    </source>
</evidence>
<dbReference type="Pfam" id="PF05425">
    <property type="entry name" value="CopD"/>
    <property type="match status" value="1"/>
</dbReference>
<comment type="caution">
    <text evidence="8">The sequence shown here is derived from an EMBL/GenBank/DDBJ whole genome shotgun (WGS) entry which is preliminary data.</text>
</comment>
<gene>
    <name evidence="8" type="ORF">ACFQ3J_20190</name>
</gene>
<keyword evidence="3 6" id="KW-0812">Transmembrane</keyword>
<protein>
    <submittedName>
        <fullName evidence="8">Copper resistance D family protein</fullName>
    </submittedName>
</protein>
<evidence type="ECO:0000259" key="7">
    <source>
        <dbReference type="Pfam" id="PF05425"/>
    </source>
</evidence>
<dbReference type="RefSeq" id="WP_251583834.1">
    <property type="nucleotide sequence ID" value="NZ_JBHTKX010000003.1"/>
</dbReference>
<feature type="transmembrane region" description="Helical" evidence="6">
    <location>
        <begin position="177"/>
        <end position="197"/>
    </location>
</feature>
<proteinExistence type="predicted"/>
<feature type="transmembrane region" description="Helical" evidence="6">
    <location>
        <begin position="82"/>
        <end position="102"/>
    </location>
</feature>
<evidence type="ECO:0000256" key="2">
    <source>
        <dbReference type="ARBA" id="ARBA00022475"/>
    </source>
</evidence>
<feature type="domain" description="Copper resistance protein D" evidence="7">
    <location>
        <begin position="173"/>
        <end position="269"/>
    </location>
</feature>
<dbReference type="EMBL" id="JBHTKX010000003">
    <property type="protein sequence ID" value="MFD1130471.1"/>
    <property type="molecule type" value="Genomic_DNA"/>
</dbReference>
<feature type="transmembrane region" description="Helical" evidence="6">
    <location>
        <begin position="141"/>
        <end position="165"/>
    </location>
</feature>
<keyword evidence="9" id="KW-1185">Reference proteome</keyword>
<comment type="subcellular location">
    <subcellularLocation>
        <location evidence="1">Cell membrane</location>
        <topology evidence="1">Multi-pass membrane protein</topology>
    </subcellularLocation>
</comment>
<feature type="transmembrane region" description="Helical" evidence="6">
    <location>
        <begin position="111"/>
        <end position="129"/>
    </location>
</feature>
<feature type="transmembrane region" description="Helical" evidence="6">
    <location>
        <begin position="7"/>
        <end position="26"/>
    </location>
</feature>
<accession>A0ABW3Q1J5</accession>
<dbReference type="InterPro" id="IPR008457">
    <property type="entry name" value="Cu-R_CopD_dom"/>
</dbReference>
<organism evidence="8 9">
    <name type="scientific">Paenibacillus provencensis</name>
    <dbReference type="NCBI Taxonomy" id="441151"/>
    <lineage>
        <taxon>Bacteria</taxon>
        <taxon>Bacillati</taxon>
        <taxon>Bacillota</taxon>
        <taxon>Bacilli</taxon>
        <taxon>Bacillales</taxon>
        <taxon>Paenibacillaceae</taxon>
        <taxon>Paenibacillus</taxon>
    </lineage>
</organism>
<dbReference type="InterPro" id="IPR032694">
    <property type="entry name" value="CopC/D"/>
</dbReference>
<feature type="transmembrane region" description="Helical" evidence="6">
    <location>
        <begin position="339"/>
        <end position="358"/>
    </location>
</feature>
<reference evidence="9" key="1">
    <citation type="journal article" date="2019" name="Int. J. Syst. Evol. Microbiol.">
        <title>The Global Catalogue of Microorganisms (GCM) 10K type strain sequencing project: providing services to taxonomists for standard genome sequencing and annotation.</title>
        <authorList>
            <consortium name="The Broad Institute Genomics Platform"/>
            <consortium name="The Broad Institute Genome Sequencing Center for Infectious Disease"/>
            <person name="Wu L."/>
            <person name="Ma J."/>
        </authorList>
    </citation>
    <scope>NUCLEOTIDE SEQUENCE [LARGE SCALE GENOMIC DNA]</scope>
    <source>
        <strain evidence="9">CCUG 53519</strain>
    </source>
</reference>
<feature type="transmembrane region" description="Helical" evidence="6">
    <location>
        <begin position="307"/>
        <end position="327"/>
    </location>
</feature>
<keyword evidence="4 6" id="KW-1133">Transmembrane helix</keyword>
<feature type="transmembrane region" description="Helical" evidence="6">
    <location>
        <begin position="257"/>
        <end position="274"/>
    </location>
</feature>
<keyword evidence="2" id="KW-1003">Cell membrane</keyword>
<sequence>MSFLSDGLLYICYAFLMGSLLVQLAPAGSKPLVEIPRWTVNLSIVGIILLASAPLLQIIVRFGPSIGYGQAISTVLFTFKEGRAYLIVVGLCILLLLQFLLFKNSLQENKVLYPSVLITICIIAIFGWSSHLGAIAGLAGAAIQFLHMLGVAVWVGVLLVIAWFTQEARNWTAFLKWYTPVAIGGVLMILVSGLMTMSYTTPEYVNSWMLSYGQALLMKHLLFIPLIVFGFCNGFIYKHKLKSNPGFNPIPWLRAEAIIVLLVFGFTAFMKLQAPPHEVAETLKYNEPSAMFTLLHPEASLPLSMSFTAWAIIPVVIALLSLGYIVYSFRGNRLRPGSSLIAGLVFVLSGYAAVMLCVQ</sequence>
<dbReference type="PANTHER" id="PTHR34820:SF4">
    <property type="entry name" value="INNER MEMBRANE PROTEIN YEBZ"/>
    <property type="match status" value="1"/>
</dbReference>
<dbReference type="PANTHER" id="PTHR34820">
    <property type="entry name" value="INNER MEMBRANE PROTEIN YEBZ"/>
    <property type="match status" value="1"/>
</dbReference>
<evidence type="ECO:0000256" key="6">
    <source>
        <dbReference type="SAM" id="Phobius"/>
    </source>
</evidence>
<evidence type="ECO:0000256" key="4">
    <source>
        <dbReference type="ARBA" id="ARBA00022989"/>
    </source>
</evidence>
<evidence type="ECO:0000313" key="8">
    <source>
        <dbReference type="EMBL" id="MFD1130471.1"/>
    </source>
</evidence>
<evidence type="ECO:0000256" key="1">
    <source>
        <dbReference type="ARBA" id="ARBA00004651"/>
    </source>
</evidence>
<evidence type="ECO:0000256" key="3">
    <source>
        <dbReference type="ARBA" id="ARBA00022692"/>
    </source>
</evidence>
<keyword evidence="5 6" id="KW-0472">Membrane</keyword>
<name>A0ABW3Q1J5_9BACL</name>
<feature type="transmembrane region" description="Helical" evidence="6">
    <location>
        <begin position="38"/>
        <end position="62"/>
    </location>
</feature>
<dbReference type="Proteomes" id="UP001597169">
    <property type="component" value="Unassembled WGS sequence"/>
</dbReference>
<feature type="transmembrane region" description="Helical" evidence="6">
    <location>
        <begin position="217"/>
        <end position="236"/>
    </location>
</feature>
<evidence type="ECO:0000256" key="5">
    <source>
        <dbReference type="ARBA" id="ARBA00023136"/>
    </source>
</evidence>